<dbReference type="PANTHER" id="PTHR31650:SF1">
    <property type="entry name" value="WAX ESTER SYNTHASE_DIACYLGLYCEROL ACYLTRANSFERASE 4-RELATED"/>
    <property type="match status" value="1"/>
</dbReference>
<dbReference type="GO" id="GO:0019432">
    <property type="term" value="P:triglyceride biosynthetic process"/>
    <property type="evidence" value="ECO:0007669"/>
    <property type="project" value="UniProtKB-UniPathway"/>
</dbReference>
<evidence type="ECO:0000259" key="12">
    <source>
        <dbReference type="Pfam" id="PF06974"/>
    </source>
</evidence>
<reference evidence="13 14" key="1">
    <citation type="submission" date="2016-01" db="EMBL/GenBank/DDBJ databases">
        <title>Amycolatopsis coloradensis genome sequencing and assembly.</title>
        <authorList>
            <person name="Mayilraj S."/>
        </authorList>
    </citation>
    <scope>NUCLEOTIDE SEQUENCE [LARGE SCALE GENOMIC DNA]</scope>
    <source>
        <strain evidence="13 14">DSM 44225</strain>
    </source>
</reference>
<dbReference type="Proteomes" id="UP000187486">
    <property type="component" value="Unassembled WGS sequence"/>
</dbReference>
<dbReference type="OrthoDB" id="9810950at2"/>
<dbReference type="InterPro" id="IPR045034">
    <property type="entry name" value="O-acyltransferase_WSD1-like"/>
</dbReference>
<dbReference type="RefSeq" id="WP_076169074.1">
    <property type="nucleotide sequence ID" value="NZ_JBEZVB010000040.1"/>
</dbReference>
<keyword evidence="7" id="KW-0319">Glycerol metabolism</keyword>
<keyword evidence="14" id="KW-1185">Reference proteome</keyword>
<dbReference type="Gene3D" id="3.30.559.10">
    <property type="entry name" value="Chloramphenicol acetyltransferase-like domain"/>
    <property type="match status" value="1"/>
</dbReference>
<evidence type="ECO:0000256" key="5">
    <source>
        <dbReference type="ARBA" id="ARBA00022516"/>
    </source>
</evidence>
<evidence type="ECO:0000256" key="8">
    <source>
        <dbReference type="ARBA" id="ARBA00023098"/>
    </source>
</evidence>
<gene>
    <name evidence="13" type="ORF">BS329_41430</name>
</gene>
<comment type="similarity">
    <text evidence="3">Belongs to the long-chain O-acyltransferase family.</text>
</comment>
<name>A0A1R0KD61_9PSEU</name>
<accession>A0A1R0KD61</accession>
<evidence type="ECO:0000256" key="3">
    <source>
        <dbReference type="ARBA" id="ARBA00009587"/>
    </source>
</evidence>
<dbReference type="InterPro" id="IPR009721">
    <property type="entry name" value="O-acyltransferase_WSD1_C"/>
</dbReference>
<dbReference type="InterPro" id="IPR023213">
    <property type="entry name" value="CAT-like_dom_sf"/>
</dbReference>
<dbReference type="EMBL" id="MQUQ01000049">
    <property type="protein sequence ID" value="OLZ42814.1"/>
    <property type="molecule type" value="Genomic_DNA"/>
</dbReference>
<dbReference type="EC" id="2.3.1.20" evidence="4"/>
<dbReference type="GO" id="GO:0001666">
    <property type="term" value="P:response to hypoxia"/>
    <property type="evidence" value="ECO:0007669"/>
    <property type="project" value="TreeGrafter"/>
</dbReference>
<dbReference type="Pfam" id="PF03007">
    <property type="entry name" value="WS_DGAT_cat"/>
    <property type="match status" value="1"/>
</dbReference>
<feature type="domain" description="O-acyltransferase WSD1-like N-terminal" evidence="11">
    <location>
        <begin position="20"/>
        <end position="291"/>
    </location>
</feature>
<evidence type="ECO:0000256" key="6">
    <source>
        <dbReference type="ARBA" id="ARBA00022679"/>
    </source>
</evidence>
<comment type="catalytic activity">
    <reaction evidence="10">
        <text>an acyl-CoA + a 1,2-diacyl-sn-glycerol = a triacyl-sn-glycerol + CoA</text>
        <dbReference type="Rhea" id="RHEA:10868"/>
        <dbReference type="ChEBI" id="CHEBI:17815"/>
        <dbReference type="ChEBI" id="CHEBI:57287"/>
        <dbReference type="ChEBI" id="CHEBI:58342"/>
        <dbReference type="ChEBI" id="CHEBI:64615"/>
        <dbReference type="EC" id="2.3.1.20"/>
    </reaction>
</comment>
<dbReference type="GO" id="GO:0006071">
    <property type="term" value="P:glycerol metabolic process"/>
    <property type="evidence" value="ECO:0007669"/>
    <property type="project" value="UniProtKB-KW"/>
</dbReference>
<dbReference type="STRING" id="76021.BS329_41430"/>
<evidence type="ECO:0000313" key="13">
    <source>
        <dbReference type="EMBL" id="OLZ42814.1"/>
    </source>
</evidence>
<evidence type="ECO:0000256" key="4">
    <source>
        <dbReference type="ARBA" id="ARBA00013244"/>
    </source>
</evidence>
<comment type="pathway">
    <text evidence="1">Glycerolipid metabolism; triacylglycerol biosynthesis.</text>
</comment>
<evidence type="ECO:0000256" key="9">
    <source>
        <dbReference type="ARBA" id="ARBA00023315"/>
    </source>
</evidence>
<organism evidence="13 14">
    <name type="scientific">Amycolatopsis coloradensis</name>
    <dbReference type="NCBI Taxonomy" id="76021"/>
    <lineage>
        <taxon>Bacteria</taxon>
        <taxon>Bacillati</taxon>
        <taxon>Actinomycetota</taxon>
        <taxon>Actinomycetes</taxon>
        <taxon>Pseudonocardiales</taxon>
        <taxon>Pseudonocardiaceae</taxon>
        <taxon>Amycolatopsis</taxon>
    </lineage>
</organism>
<dbReference type="GO" id="GO:0004144">
    <property type="term" value="F:diacylglycerol O-acyltransferase activity"/>
    <property type="evidence" value="ECO:0007669"/>
    <property type="project" value="UniProtKB-EC"/>
</dbReference>
<sequence length="488" mass="52888">MDNAVDGPPLQEIWRSPSEMNALETLFWRSENHPGMRSNILGVLVLDRSPDWDRLVARHEWASRIVPRLRHRVVEPPLRLGRPFWTDDAAFAIRNHLLRIRLPEPGTTRQLLDLAQSISSTPFSPDRPLWSATLVEGLADGGAAYLLKLHHSISDGIGAAQLLGVLADFTPGTPADRLLPPLQPRTRPASGAVLLAGRLGRQAARLPSVAGHAAGRLRKARWPQAPQRRAPSIRRLLHAADSFARTMLLPPVPASPLLQERSRSAHFDALEFPLTELKVAGKAAGGSLNDTFVAGLAGGFQRYHHKFGLRLAAVPLVIPISVRHQHDLPAGNRLASTRLGISLENLGPAERIAEVRDRVATMRTGPVLRGLDLLSRPITPLPGPVVRSVFAEMFRGNDLMATNFPGVPIQGYLAGAEVVAVTPFAPLLRGAASVALVTYLDTCHLGLTLDTGAFTAPDTFVACVRESFEEILALADRNPANPQVTQAS</sequence>
<evidence type="ECO:0000256" key="10">
    <source>
        <dbReference type="ARBA" id="ARBA00048109"/>
    </source>
</evidence>
<dbReference type="Pfam" id="PF06974">
    <property type="entry name" value="WS_DGAT_C"/>
    <property type="match status" value="1"/>
</dbReference>
<keyword evidence="6" id="KW-0808">Transferase</keyword>
<dbReference type="InterPro" id="IPR004255">
    <property type="entry name" value="O-acyltransferase_WSD1_N"/>
</dbReference>
<dbReference type="UniPathway" id="UPA00282"/>
<dbReference type="SUPFAM" id="SSF52777">
    <property type="entry name" value="CoA-dependent acyltransferases"/>
    <property type="match status" value="1"/>
</dbReference>
<proteinExistence type="inferred from homology"/>
<evidence type="ECO:0000256" key="7">
    <source>
        <dbReference type="ARBA" id="ARBA00022798"/>
    </source>
</evidence>
<feature type="domain" description="O-acyltransferase WSD1 C-terminal" evidence="12">
    <location>
        <begin position="331"/>
        <end position="471"/>
    </location>
</feature>
<keyword evidence="8" id="KW-0443">Lipid metabolism</keyword>
<keyword evidence="9" id="KW-0012">Acyltransferase</keyword>
<dbReference type="GO" id="GO:0005886">
    <property type="term" value="C:plasma membrane"/>
    <property type="evidence" value="ECO:0007669"/>
    <property type="project" value="TreeGrafter"/>
</dbReference>
<evidence type="ECO:0000256" key="1">
    <source>
        <dbReference type="ARBA" id="ARBA00004771"/>
    </source>
</evidence>
<dbReference type="PANTHER" id="PTHR31650">
    <property type="entry name" value="O-ACYLTRANSFERASE (WSD1-LIKE) FAMILY PROTEIN"/>
    <property type="match status" value="1"/>
</dbReference>
<comment type="pathway">
    <text evidence="2">Lipid metabolism.</text>
</comment>
<evidence type="ECO:0000259" key="11">
    <source>
        <dbReference type="Pfam" id="PF03007"/>
    </source>
</evidence>
<dbReference type="AlphaFoldDB" id="A0A1R0KD61"/>
<protein>
    <recommendedName>
        <fullName evidence="4">diacylglycerol O-acyltransferase</fullName>
        <ecNumber evidence="4">2.3.1.20</ecNumber>
    </recommendedName>
</protein>
<dbReference type="GO" id="GO:0051701">
    <property type="term" value="P:biological process involved in interaction with host"/>
    <property type="evidence" value="ECO:0007669"/>
    <property type="project" value="TreeGrafter"/>
</dbReference>
<keyword evidence="5" id="KW-0444">Lipid biosynthesis</keyword>
<comment type="caution">
    <text evidence="13">The sequence shown here is derived from an EMBL/GenBank/DDBJ whole genome shotgun (WGS) entry which is preliminary data.</text>
</comment>
<dbReference type="GO" id="GO:0071731">
    <property type="term" value="P:response to nitric oxide"/>
    <property type="evidence" value="ECO:0007669"/>
    <property type="project" value="TreeGrafter"/>
</dbReference>
<evidence type="ECO:0000256" key="2">
    <source>
        <dbReference type="ARBA" id="ARBA00005189"/>
    </source>
</evidence>
<evidence type="ECO:0000313" key="14">
    <source>
        <dbReference type="Proteomes" id="UP000187486"/>
    </source>
</evidence>